<dbReference type="PANTHER" id="PTHR36142:SF2">
    <property type="entry name" value="METALLO-HYDROLASE_OXIDOREDUCTASE SUPERFAMILY PROTEIN"/>
    <property type="match status" value="1"/>
</dbReference>
<dbReference type="Proteomes" id="UP000622797">
    <property type="component" value="Unassembled WGS sequence"/>
</dbReference>
<organism evidence="1 2">
    <name type="scientific">Fusarium sarcochroum</name>
    <dbReference type="NCBI Taxonomy" id="1208366"/>
    <lineage>
        <taxon>Eukaryota</taxon>
        <taxon>Fungi</taxon>
        <taxon>Dikarya</taxon>
        <taxon>Ascomycota</taxon>
        <taxon>Pezizomycotina</taxon>
        <taxon>Sordariomycetes</taxon>
        <taxon>Hypocreomycetidae</taxon>
        <taxon>Hypocreales</taxon>
        <taxon>Nectriaceae</taxon>
        <taxon>Fusarium</taxon>
        <taxon>Fusarium lateritium species complex</taxon>
    </lineage>
</organism>
<dbReference type="AlphaFoldDB" id="A0A8H4U5J7"/>
<sequence length="351" mass="39499">MTESRLEIIKKHLSGPDKLCRPLFTSLNGDNSWLMSFPRPKSEQEATGKAYYHVAFEPWLKGAADVLNSWFVHISMVEGPEISTFEALEDLVRDIEQAAAAQNPQLDQQHAVQQHSPSPVDAVLLGFHFSDHLHPQTLRTFPPDIPVIASPEAAAIVKPWNHFKTIRTIHLLDPSETRWQTPDNHPGEPLPTWLTPILLPGNGVLHFVHAIIWSHTVNNEEIHEVIFQSPHGVQLDTKPLNAFLNSEPKTQKLAMLHGLKESFTAGVQTTYGAKGGLALHRKVGGVEHWLLTHNTDLEYTGIFMRLTRTNDIQRTIEWALEEEQKEDSLSKDYNEPKFVQVPNGGSMVLTC</sequence>
<gene>
    <name evidence="1" type="ORF">FSARC_2908</name>
</gene>
<dbReference type="EMBL" id="JABEXW010000141">
    <property type="protein sequence ID" value="KAF4969955.1"/>
    <property type="molecule type" value="Genomic_DNA"/>
</dbReference>
<reference evidence="1" key="1">
    <citation type="journal article" date="2020" name="BMC Genomics">
        <title>Correction to: Identification and distribution of gene clusters required for synthesis of sphingolipid metabolism inhibitors in diverse species of the filamentous fungus Fusarium.</title>
        <authorList>
            <person name="Kim H.S."/>
            <person name="Lohmar J.M."/>
            <person name="Busman M."/>
            <person name="Brown D.W."/>
            <person name="Naumann T.A."/>
            <person name="Divon H.H."/>
            <person name="Lysoe E."/>
            <person name="Uhlig S."/>
            <person name="Proctor R.H."/>
        </authorList>
    </citation>
    <scope>NUCLEOTIDE SEQUENCE</scope>
    <source>
        <strain evidence="1">NRRL 20472</strain>
    </source>
</reference>
<keyword evidence="2" id="KW-1185">Reference proteome</keyword>
<protein>
    <submittedName>
        <fullName evidence="1">Uncharacterized protein</fullName>
    </submittedName>
</protein>
<accession>A0A8H4U5J7</accession>
<dbReference type="Gene3D" id="3.60.15.10">
    <property type="entry name" value="Ribonuclease Z/Hydroxyacylglutathione hydrolase-like"/>
    <property type="match status" value="1"/>
</dbReference>
<dbReference type="PANTHER" id="PTHR36142">
    <property type="entry name" value="METALLO-HYDROLASE/OXIDOREDUCTASE SUPERFAMILY PROTEIN"/>
    <property type="match status" value="1"/>
</dbReference>
<evidence type="ECO:0000313" key="2">
    <source>
        <dbReference type="Proteomes" id="UP000622797"/>
    </source>
</evidence>
<comment type="caution">
    <text evidence="1">The sequence shown here is derived from an EMBL/GenBank/DDBJ whole genome shotgun (WGS) entry which is preliminary data.</text>
</comment>
<evidence type="ECO:0000313" key="1">
    <source>
        <dbReference type="EMBL" id="KAF4969955.1"/>
    </source>
</evidence>
<reference evidence="1" key="2">
    <citation type="submission" date="2020-05" db="EMBL/GenBank/DDBJ databases">
        <authorList>
            <person name="Kim H.-S."/>
            <person name="Proctor R.H."/>
            <person name="Brown D.W."/>
        </authorList>
    </citation>
    <scope>NUCLEOTIDE SEQUENCE</scope>
    <source>
        <strain evidence="1">NRRL 20472</strain>
    </source>
</reference>
<dbReference type="InterPro" id="IPR036866">
    <property type="entry name" value="RibonucZ/Hydroxyglut_hydro"/>
</dbReference>
<proteinExistence type="predicted"/>
<name>A0A8H4U5J7_9HYPO</name>
<dbReference type="OrthoDB" id="9971601at2759"/>